<dbReference type="InterPro" id="IPR009057">
    <property type="entry name" value="Homeodomain-like_sf"/>
</dbReference>
<keyword evidence="2" id="KW-0238">DNA-binding</keyword>
<protein>
    <submittedName>
        <fullName evidence="5">Helix-turn-helix domain-containing protein</fullName>
    </submittedName>
</protein>
<evidence type="ECO:0000256" key="2">
    <source>
        <dbReference type="ARBA" id="ARBA00023125"/>
    </source>
</evidence>
<dbReference type="InterPro" id="IPR018060">
    <property type="entry name" value="HTH_AraC"/>
</dbReference>
<name>A0ABX2BRV7_9BURK</name>
<dbReference type="PROSITE" id="PS01124">
    <property type="entry name" value="HTH_ARAC_FAMILY_2"/>
    <property type="match status" value="1"/>
</dbReference>
<comment type="caution">
    <text evidence="5">The sequence shown here is derived from an EMBL/GenBank/DDBJ whole genome shotgun (WGS) entry which is preliminary data.</text>
</comment>
<dbReference type="SMART" id="SM00342">
    <property type="entry name" value="HTH_ARAC"/>
    <property type="match status" value="1"/>
</dbReference>
<evidence type="ECO:0000313" key="6">
    <source>
        <dbReference type="Proteomes" id="UP000652198"/>
    </source>
</evidence>
<reference evidence="5 6" key="1">
    <citation type="submission" date="2019-11" db="EMBL/GenBank/DDBJ databases">
        <title>Metabolism of dissolved organic matter in forest soils.</title>
        <authorList>
            <person name="Cyle K.T."/>
            <person name="Wilhelm R.C."/>
            <person name="Martinez C.E."/>
        </authorList>
    </citation>
    <scope>NUCLEOTIDE SEQUENCE [LARGE SCALE GENOMIC DNA]</scope>
    <source>
        <strain evidence="5 6">1N</strain>
    </source>
</reference>
<proteinExistence type="predicted"/>
<keyword evidence="6" id="KW-1185">Reference proteome</keyword>
<evidence type="ECO:0000259" key="4">
    <source>
        <dbReference type="PROSITE" id="PS01124"/>
    </source>
</evidence>
<dbReference type="InterPro" id="IPR050204">
    <property type="entry name" value="AraC_XylS_family_regulators"/>
</dbReference>
<keyword evidence="3" id="KW-0804">Transcription</keyword>
<accession>A0ABX2BRV7</accession>
<sequence length="100" mass="11096">MLRPPASASHRQTTYGQRNRGVCGLSVEHFSHALKKRIGQSPYPFLIGQRQRRAKTLMLTANPSLAEIALASSFSAPPHLSRRFIAVQGVSPGLWRRFNG</sequence>
<dbReference type="PANTHER" id="PTHR46796">
    <property type="entry name" value="HTH-TYPE TRANSCRIPTIONAL ACTIVATOR RHAS-RELATED"/>
    <property type="match status" value="1"/>
</dbReference>
<keyword evidence="1" id="KW-0805">Transcription regulation</keyword>
<gene>
    <name evidence="5" type="ORF">GNZ12_16210</name>
</gene>
<dbReference type="PANTHER" id="PTHR46796:SF6">
    <property type="entry name" value="ARAC SUBFAMILY"/>
    <property type="match status" value="1"/>
</dbReference>
<dbReference type="Pfam" id="PF12833">
    <property type="entry name" value="HTH_18"/>
    <property type="match status" value="1"/>
</dbReference>
<dbReference type="Gene3D" id="1.10.10.60">
    <property type="entry name" value="Homeodomain-like"/>
    <property type="match status" value="1"/>
</dbReference>
<evidence type="ECO:0000256" key="1">
    <source>
        <dbReference type="ARBA" id="ARBA00023015"/>
    </source>
</evidence>
<evidence type="ECO:0000313" key="5">
    <source>
        <dbReference type="EMBL" id="NPT42826.1"/>
    </source>
</evidence>
<dbReference type="SUPFAM" id="SSF46689">
    <property type="entry name" value="Homeodomain-like"/>
    <property type="match status" value="1"/>
</dbReference>
<organism evidence="5 6">
    <name type="scientific">Paraburkholderia solitsugae</name>
    <dbReference type="NCBI Taxonomy" id="2675748"/>
    <lineage>
        <taxon>Bacteria</taxon>
        <taxon>Pseudomonadati</taxon>
        <taxon>Pseudomonadota</taxon>
        <taxon>Betaproteobacteria</taxon>
        <taxon>Burkholderiales</taxon>
        <taxon>Burkholderiaceae</taxon>
        <taxon>Paraburkholderia</taxon>
    </lineage>
</organism>
<evidence type="ECO:0000256" key="3">
    <source>
        <dbReference type="ARBA" id="ARBA00023163"/>
    </source>
</evidence>
<dbReference type="EMBL" id="WOEY01000065">
    <property type="protein sequence ID" value="NPT42826.1"/>
    <property type="molecule type" value="Genomic_DNA"/>
</dbReference>
<feature type="domain" description="HTH araC/xylS-type" evidence="4">
    <location>
        <begin position="24"/>
        <end position="98"/>
    </location>
</feature>
<dbReference type="Proteomes" id="UP000652198">
    <property type="component" value="Unassembled WGS sequence"/>
</dbReference>